<reference evidence="1" key="2">
    <citation type="journal article" date="2015" name="Fish Shellfish Immunol.">
        <title>Early steps in the European eel (Anguilla anguilla)-Vibrio vulnificus interaction in the gills: Role of the RtxA13 toxin.</title>
        <authorList>
            <person name="Callol A."/>
            <person name="Pajuelo D."/>
            <person name="Ebbesson L."/>
            <person name="Teles M."/>
            <person name="MacKenzie S."/>
            <person name="Amaro C."/>
        </authorList>
    </citation>
    <scope>NUCLEOTIDE SEQUENCE</scope>
</reference>
<evidence type="ECO:0000313" key="1">
    <source>
        <dbReference type="EMBL" id="JAH25631.1"/>
    </source>
</evidence>
<sequence length="35" mass="4143">MHVKDNRANLNTAQIHRCVWVYILSIVQPMLIHMP</sequence>
<reference evidence="1" key="1">
    <citation type="submission" date="2014-11" db="EMBL/GenBank/DDBJ databases">
        <authorList>
            <person name="Amaro Gonzalez C."/>
        </authorList>
    </citation>
    <scope>NUCLEOTIDE SEQUENCE</scope>
</reference>
<proteinExistence type="predicted"/>
<name>A0A0E9R8Z1_ANGAN</name>
<accession>A0A0E9R8Z1</accession>
<dbReference type="EMBL" id="GBXM01082946">
    <property type="protein sequence ID" value="JAH25631.1"/>
    <property type="molecule type" value="Transcribed_RNA"/>
</dbReference>
<dbReference type="AlphaFoldDB" id="A0A0E9R8Z1"/>
<organism evidence="1">
    <name type="scientific">Anguilla anguilla</name>
    <name type="common">European freshwater eel</name>
    <name type="synonym">Muraena anguilla</name>
    <dbReference type="NCBI Taxonomy" id="7936"/>
    <lineage>
        <taxon>Eukaryota</taxon>
        <taxon>Metazoa</taxon>
        <taxon>Chordata</taxon>
        <taxon>Craniata</taxon>
        <taxon>Vertebrata</taxon>
        <taxon>Euteleostomi</taxon>
        <taxon>Actinopterygii</taxon>
        <taxon>Neopterygii</taxon>
        <taxon>Teleostei</taxon>
        <taxon>Anguilliformes</taxon>
        <taxon>Anguillidae</taxon>
        <taxon>Anguilla</taxon>
    </lineage>
</organism>
<protein>
    <submittedName>
        <fullName evidence="1">Uncharacterized protein</fullName>
    </submittedName>
</protein>